<feature type="signal peptide" evidence="1">
    <location>
        <begin position="1"/>
        <end position="20"/>
    </location>
</feature>
<evidence type="ECO:0000313" key="3">
    <source>
        <dbReference type="EMBL" id="CAG7824472.1"/>
    </source>
</evidence>
<dbReference type="AlphaFoldDB" id="A0A8J2PD65"/>
<protein>
    <recommendedName>
        <fullName evidence="2">Beta/gamma crystallin 'Greek key' domain-containing protein</fullName>
    </recommendedName>
</protein>
<evidence type="ECO:0000256" key="1">
    <source>
        <dbReference type="SAM" id="SignalP"/>
    </source>
</evidence>
<dbReference type="OrthoDB" id="6381640at2759"/>
<organism evidence="3 4">
    <name type="scientific">Allacma fusca</name>
    <dbReference type="NCBI Taxonomy" id="39272"/>
    <lineage>
        <taxon>Eukaryota</taxon>
        <taxon>Metazoa</taxon>
        <taxon>Ecdysozoa</taxon>
        <taxon>Arthropoda</taxon>
        <taxon>Hexapoda</taxon>
        <taxon>Collembola</taxon>
        <taxon>Symphypleona</taxon>
        <taxon>Sminthuridae</taxon>
        <taxon>Allacma</taxon>
    </lineage>
</organism>
<feature type="domain" description="Beta/gamma crystallin 'Greek key'" evidence="2">
    <location>
        <begin position="26"/>
        <end position="105"/>
    </location>
</feature>
<dbReference type="Proteomes" id="UP000708208">
    <property type="component" value="Unassembled WGS sequence"/>
</dbReference>
<dbReference type="InterPro" id="IPR001064">
    <property type="entry name" value="Beta/gamma_crystallin"/>
</dbReference>
<evidence type="ECO:0000313" key="4">
    <source>
        <dbReference type="Proteomes" id="UP000708208"/>
    </source>
</evidence>
<evidence type="ECO:0000259" key="2">
    <source>
        <dbReference type="Pfam" id="PF00030"/>
    </source>
</evidence>
<keyword evidence="4" id="KW-1185">Reference proteome</keyword>
<accession>A0A8J2PD65</accession>
<feature type="chain" id="PRO_5035291346" description="Beta/gamma crystallin 'Greek key' domain-containing protein" evidence="1">
    <location>
        <begin position="21"/>
        <end position="206"/>
    </location>
</feature>
<name>A0A8J2PD65_9HEXA</name>
<keyword evidence="1" id="KW-0732">Signal</keyword>
<dbReference type="EMBL" id="CAJVCH010532973">
    <property type="protein sequence ID" value="CAG7824472.1"/>
    <property type="molecule type" value="Genomic_DNA"/>
</dbReference>
<proteinExistence type="predicted"/>
<sequence>MARVKLSLILLSIIATQALAQLSQTIELYSERDCRGRKVIFSERYVEDLGVFGWNDVAKSASVTGAWILYEHAFFNQGSNSATEYIANKPCTNLGYVPEKVSSLRFAGDKRNYLINSVTLYKSRYFQEEEEFTSGDLPHLSLQQQASFIITGNAGWTFYDSANFQGNSICVYPPSSASSDPYFVHDMDQMLNIPTNSIRSIKFGCV</sequence>
<comment type="caution">
    <text evidence="3">The sequence shown here is derived from an EMBL/GenBank/DDBJ whole genome shotgun (WGS) entry which is preliminary data.</text>
</comment>
<dbReference type="Pfam" id="PF00030">
    <property type="entry name" value="Crystall"/>
    <property type="match status" value="1"/>
</dbReference>
<reference evidence="3" key="1">
    <citation type="submission" date="2021-06" db="EMBL/GenBank/DDBJ databases">
        <authorList>
            <person name="Hodson N. C."/>
            <person name="Mongue J. A."/>
            <person name="Jaron S. K."/>
        </authorList>
    </citation>
    <scope>NUCLEOTIDE SEQUENCE</scope>
</reference>
<gene>
    <name evidence="3" type="ORF">AFUS01_LOCUS34625</name>
</gene>